<sequence>MDLLILGFPQSGKTSLFSALTHRYMPPGSYSGGTTHGMAKVPDDRLAPLTEMFKPQKVTPAEIQYIDTPAMGTGGKHGSALGGDLLNLMQGADALVHVVRIFENSAVPVADGAVTPEEAIVGMDLELAMVDIGILERRSERLTSSLRGAKAAERASIEKELELVTRVHTALENEVPVYKQDLSKEDKSKLANFNLITAKPMMVVLNISENNVDETVKLEAEWNERLSERGRVVVSLCAELEKELAQ</sequence>
<dbReference type="PRINTS" id="PR00326">
    <property type="entry name" value="GTP1OBG"/>
</dbReference>
<dbReference type="GO" id="GO:0016887">
    <property type="term" value="F:ATP hydrolysis activity"/>
    <property type="evidence" value="ECO:0007669"/>
    <property type="project" value="TreeGrafter"/>
</dbReference>
<gene>
    <name evidence="2" type="ORF">METZ01_LOCUS114571</name>
</gene>
<dbReference type="Gene3D" id="3.40.50.300">
    <property type="entry name" value="P-loop containing nucleotide triphosphate hydrolases"/>
    <property type="match status" value="1"/>
</dbReference>
<reference evidence="2" key="1">
    <citation type="submission" date="2018-05" db="EMBL/GenBank/DDBJ databases">
        <authorList>
            <person name="Lanie J.A."/>
            <person name="Ng W.-L."/>
            <person name="Kazmierczak K.M."/>
            <person name="Andrzejewski T.M."/>
            <person name="Davidsen T.M."/>
            <person name="Wayne K.J."/>
            <person name="Tettelin H."/>
            <person name="Glass J.I."/>
            <person name="Rusch D."/>
            <person name="Podicherti R."/>
            <person name="Tsui H.-C.T."/>
            <person name="Winkler M.E."/>
        </authorList>
    </citation>
    <scope>NUCLEOTIDE SEQUENCE</scope>
</reference>
<dbReference type="PANTHER" id="PTHR23305:SF18">
    <property type="entry name" value="OBG-TYPE G DOMAIN-CONTAINING PROTEIN"/>
    <property type="match status" value="1"/>
</dbReference>
<dbReference type="InterPro" id="IPR023192">
    <property type="entry name" value="TGS-like_dom_sf"/>
</dbReference>
<name>A0A381XC08_9ZZZZ</name>
<dbReference type="PANTHER" id="PTHR23305">
    <property type="entry name" value="OBG GTPASE FAMILY"/>
    <property type="match status" value="1"/>
</dbReference>
<dbReference type="InterPro" id="IPR006073">
    <property type="entry name" value="GTP-bd"/>
</dbReference>
<organism evidence="2">
    <name type="scientific">marine metagenome</name>
    <dbReference type="NCBI Taxonomy" id="408172"/>
    <lineage>
        <taxon>unclassified sequences</taxon>
        <taxon>metagenomes</taxon>
        <taxon>ecological metagenomes</taxon>
    </lineage>
</organism>
<protein>
    <recommendedName>
        <fullName evidence="1">G domain-containing protein</fullName>
    </recommendedName>
</protein>
<dbReference type="Pfam" id="PF01926">
    <property type="entry name" value="MMR_HSR1"/>
    <property type="match status" value="1"/>
</dbReference>
<evidence type="ECO:0000259" key="1">
    <source>
        <dbReference type="Pfam" id="PF01926"/>
    </source>
</evidence>
<evidence type="ECO:0000313" key="2">
    <source>
        <dbReference type="EMBL" id="SVA61717.1"/>
    </source>
</evidence>
<dbReference type="GO" id="GO:0005525">
    <property type="term" value="F:GTP binding"/>
    <property type="evidence" value="ECO:0007669"/>
    <property type="project" value="InterPro"/>
</dbReference>
<dbReference type="EMBL" id="UINC01014477">
    <property type="protein sequence ID" value="SVA61717.1"/>
    <property type="molecule type" value="Genomic_DNA"/>
</dbReference>
<accession>A0A381XC08</accession>
<dbReference type="SUPFAM" id="SSF52540">
    <property type="entry name" value="P-loop containing nucleoside triphosphate hydrolases"/>
    <property type="match status" value="1"/>
</dbReference>
<dbReference type="GO" id="GO:0005737">
    <property type="term" value="C:cytoplasm"/>
    <property type="evidence" value="ECO:0007669"/>
    <property type="project" value="TreeGrafter"/>
</dbReference>
<dbReference type="InterPro" id="IPR027417">
    <property type="entry name" value="P-loop_NTPase"/>
</dbReference>
<dbReference type="AlphaFoldDB" id="A0A381XC08"/>
<feature type="domain" description="G" evidence="1">
    <location>
        <begin position="4"/>
        <end position="104"/>
    </location>
</feature>
<dbReference type="Gene3D" id="1.10.150.300">
    <property type="entry name" value="TGS-like domain"/>
    <property type="match status" value="1"/>
</dbReference>
<feature type="non-terminal residue" evidence="2">
    <location>
        <position position="246"/>
    </location>
</feature>
<proteinExistence type="predicted"/>